<name>B9D5M0_CAMRE</name>
<gene>
    <name evidence="1" type="ORF">CAMRE0001_3269</name>
</gene>
<organism evidence="1 2">
    <name type="scientific">Campylobacter rectus RM3267</name>
    <dbReference type="NCBI Taxonomy" id="553218"/>
    <lineage>
        <taxon>Bacteria</taxon>
        <taxon>Pseudomonadati</taxon>
        <taxon>Campylobacterota</taxon>
        <taxon>Epsilonproteobacteria</taxon>
        <taxon>Campylobacterales</taxon>
        <taxon>Campylobacteraceae</taxon>
        <taxon>Campylobacter</taxon>
    </lineage>
</organism>
<keyword evidence="2" id="KW-1185">Reference proteome</keyword>
<sequence>MNLPINLAWMKSYFGVERFDCVNFMLLPVFTRAYDLNLDFSRPLH</sequence>
<dbReference type="EMBL" id="ACFU01000041">
    <property type="protein sequence ID" value="EEF12723.1"/>
    <property type="molecule type" value="Genomic_DNA"/>
</dbReference>
<protein>
    <submittedName>
        <fullName evidence="1">Uncharacterized protein</fullName>
    </submittedName>
</protein>
<reference evidence="1 2" key="1">
    <citation type="submission" date="2008-08" db="EMBL/GenBank/DDBJ databases">
        <authorList>
            <person name="Madupu R."/>
            <person name="Durkin A.S."/>
            <person name="Torralba M."/>
            <person name="Methe B."/>
            <person name="Sutton G.G."/>
            <person name="Strausberg R.L."/>
            <person name="Nelson K.E."/>
        </authorList>
    </citation>
    <scope>NUCLEOTIDE SEQUENCE [LARGE SCALE GENOMIC DNA]</scope>
    <source>
        <strain evidence="1 2">RM3267</strain>
    </source>
</reference>
<comment type="caution">
    <text evidence="1">The sequence shown here is derived from an EMBL/GenBank/DDBJ whole genome shotgun (WGS) entry which is preliminary data.</text>
</comment>
<dbReference type="Proteomes" id="UP000003082">
    <property type="component" value="Unassembled WGS sequence"/>
</dbReference>
<proteinExistence type="predicted"/>
<evidence type="ECO:0000313" key="1">
    <source>
        <dbReference type="EMBL" id="EEF12723.1"/>
    </source>
</evidence>
<accession>B9D5M0</accession>
<dbReference type="AlphaFoldDB" id="B9D5M0"/>
<evidence type="ECO:0000313" key="2">
    <source>
        <dbReference type="Proteomes" id="UP000003082"/>
    </source>
</evidence>